<evidence type="ECO:0000256" key="6">
    <source>
        <dbReference type="ARBA" id="ARBA00022989"/>
    </source>
</evidence>
<dbReference type="AlphaFoldDB" id="A0A4Z0Q6B2"/>
<keyword evidence="3" id="KW-0328">Glycosyltransferase</keyword>
<dbReference type="Pfam" id="PF13231">
    <property type="entry name" value="PMT_2"/>
    <property type="match status" value="1"/>
</dbReference>
<dbReference type="GO" id="GO:0009103">
    <property type="term" value="P:lipopolysaccharide biosynthetic process"/>
    <property type="evidence" value="ECO:0007669"/>
    <property type="project" value="UniProtKB-ARBA"/>
</dbReference>
<name>A0A4Z0Q6B2_9BACT</name>
<dbReference type="PANTHER" id="PTHR33908">
    <property type="entry name" value="MANNOSYLTRANSFERASE YKCB-RELATED"/>
    <property type="match status" value="1"/>
</dbReference>
<dbReference type="GO" id="GO:0016763">
    <property type="term" value="F:pentosyltransferase activity"/>
    <property type="evidence" value="ECO:0007669"/>
    <property type="project" value="TreeGrafter"/>
</dbReference>
<accession>A0A4Z0Q6B2</accession>
<organism evidence="10 11">
    <name type="scientific">Hymenobacter aquaticus</name>
    <dbReference type="NCBI Taxonomy" id="1867101"/>
    <lineage>
        <taxon>Bacteria</taxon>
        <taxon>Pseudomonadati</taxon>
        <taxon>Bacteroidota</taxon>
        <taxon>Cytophagia</taxon>
        <taxon>Cytophagales</taxon>
        <taxon>Hymenobacteraceae</taxon>
        <taxon>Hymenobacter</taxon>
    </lineage>
</organism>
<evidence type="ECO:0000256" key="3">
    <source>
        <dbReference type="ARBA" id="ARBA00022676"/>
    </source>
</evidence>
<dbReference type="GO" id="GO:0005886">
    <property type="term" value="C:plasma membrane"/>
    <property type="evidence" value="ECO:0007669"/>
    <property type="project" value="UniProtKB-SubCell"/>
</dbReference>
<keyword evidence="11" id="KW-1185">Reference proteome</keyword>
<feature type="domain" description="Glycosyltransferase RgtA/B/C/D-like" evidence="9">
    <location>
        <begin position="101"/>
        <end position="254"/>
    </location>
</feature>
<evidence type="ECO:0000256" key="2">
    <source>
        <dbReference type="ARBA" id="ARBA00022475"/>
    </source>
</evidence>
<sequence length="523" mass="58790">MILNPVGATGREVEDAPAYLPGLRASLRSAWPKVWPLLAVGLAIRVLFLLVGAKIYYLGRQSDIYTNGDSYSYLLSFHNLLEYGRYTFDLTEPEAAVGRMPGYPLFYGLHYLIFGSGALQAVAVTQLVLDTLGIWLLYTITARLAPPNSWAPALAALLLAFYPFSILWITVLGTESLGLLLVLLWWATMLLANPRRRNWALLGALLAVIVFVREFLGVCMAITLLYLAVYAMKGRFRSTARRPLVFALAGFLLLYTWWPVRNYMVLGRFIPLKPAAAGYANLREDVQSALSWMLTWTNDVTTGMDELMFAAKPSFPDEVIHTLAEKQLLDSLIVLSRSCASSFHVRMQLQRPDPRAGQASLQGLDQYRKAQFANTLRHHNCNAQVSAGYDRLRESYLQRHPWKGRIAVPLQNLQKVLFKNQLKPGPDGQVSMAQRLSGVLFIWRSVLLAFGLLGAWRYRKVAGLWPGLAFSAIIFVYMAIIFRSMEMRYLLQADVVMLVPAALIIASWLPRRLQKSIRTTVAA</sequence>
<feature type="transmembrane region" description="Helical" evidence="8">
    <location>
        <begin position="199"/>
        <end position="232"/>
    </location>
</feature>
<evidence type="ECO:0000256" key="7">
    <source>
        <dbReference type="ARBA" id="ARBA00023136"/>
    </source>
</evidence>
<dbReference type="OrthoDB" id="868936at2"/>
<reference evidence="10 11" key="1">
    <citation type="submission" date="2019-04" db="EMBL/GenBank/DDBJ databases">
        <authorList>
            <person name="Feng G."/>
            <person name="Zhang J."/>
            <person name="Zhu H."/>
        </authorList>
    </citation>
    <scope>NUCLEOTIDE SEQUENCE [LARGE SCALE GENOMIC DNA]</scope>
    <source>
        <strain evidence="10 11">JCM 31653</strain>
    </source>
</reference>
<keyword evidence="4" id="KW-0808">Transferase</keyword>
<evidence type="ECO:0000256" key="4">
    <source>
        <dbReference type="ARBA" id="ARBA00022679"/>
    </source>
</evidence>
<dbReference type="RefSeq" id="WP_135463208.1">
    <property type="nucleotide sequence ID" value="NZ_SRLC01000001.1"/>
</dbReference>
<dbReference type="InterPro" id="IPR050297">
    <property type="entry name" value="LipidA_mod_glycosyltrf_83"/>
</dbReference>
<feature type="transmembrane region" description="Helical" evidence="8">
    <location>
        <begin position="109"/>
        <end position="138"/>
    </location>
</feature>
<evidence type="ECO:0000256" key="8">
    <source>
        <dbReference type="SAM" id="Phobius"/>
    </source>
</evidence>
<feature type="transmembrane region" description="Helical" evidence="8">
    <location>
        <begin position="244"/>
        <end position="260"/>
    </location>
</feature>
<evidence type="ECO:0000259" key="9">
    <source>
        <dbReference type="Pfam" id="PF13231"/>
    </source>
</evidence>
<evidence type="ECO:0000313" key="10">
    <source>
        <dbReference type="EMBL" id="TGE25630.1"/>
    </source>
</evidence>
<comment type="subcellular location">
    <subcellularLocation>
        <location evidence="1">Cell membrane</location>
        <topology evidence="1">Multi-pass membrane protein</topology>
    </subcellularLocation>
</comment>
<protein>
    <recommendedName>
        <fullName evidence="9">Glycosyltransferase RgtA/B/C/D-like domain-containing protein</fullName>
    </recommendedName>
</protein>
<evidence type="ECO:0000256" key="1">
    <source>
        <dbReference type="ARBA" id="ARBA00004651"/>
    </source>
</evidence>
<keyword evidence="7 8" id="KW-0472">Membrane</keyword>
<keyword evidence="6 8" id="KW-1133">Transmembrane helix</keyword>
<dbReference type="InterPro" id="IPR038731">
    <property type="entry name" value="RgtA/B/C-like"/>
</dbReference>
<feature type="transmembrane region" description="Helical" evidence="8">
    <location>
        <begin position="150"/>
        <end position="170"/>
    </location>
</feature>
<keyword evidence="2" id="KW-1003">Cell membrane</keyword>
<dbReference type="EMBL" id="SRLC01000001">
    <property type="protein sequence ID" value="TGE25630.1"/>
    <property type="molecule type" value="Genomic_DNA"/>
</dbReference>
<feature type="transmembrane region" description="Helical" evidence="8">
    <location>
        <begin position="34"/>
        <end position="57"/>
    </location>
</feature>
<dbReference type="PANTHER" id="PTHR33908:SF11">
    <property type="entry name" value="MEMBRANE PROTEIN"/>
    <property type="match status" value="1"/>
</dbReference>
<feature type="transmembrane region" description="Helical" evidence="8">
    <location>
        <begin position="441"/>
        <end position="458"/>
    </location>
</feature>
<comment type="caution">
    <text evidence="10">The sequence shown here is derived from an EMBL/GenBank/DDBJ whole genome shotgun (WGS) entry which is preliminary data.</text>
</comment>
<feature type="transmembrane region" description="Helical" evidence="8">
    <location>
        <begin position="464"/>
        <end position="482"/>
    </location>
</feature>
<keyword evidence="5 8" id="KW-0812">Transmembrane</keyword>
<proteinExistence type="predicted"/>
<dbReference type="Proteomes" id="UP000297549">
    <property type="component" value="Unassembled WGS sequence"/>
</dbReference>
<feature type="transmembrane region" description="Helical" evidence="8">
    <location>
        <begin position="489"/>
        <end position="509"/>
    </location>
</feature>
<evidence type="ECO:0000256" key="5">
    <source>
        <dbReference type="ARBA" id="ARBA00022692"/>
    </source>
</evidence>
<feature type="transmembrane region" description="Helical" evidence="8">
    <location>
        <begin position="176"/>
        <end position="192"/>
    </location>
</feature>
<gene>
    <name evidence="10" type="ORF">E5K00_10695</name>
</gene>
<evidence type="ECO:0000313" key="11">
    <source>
        <dbReference type="Proteomes" id="UP000297549"/>
    </source>
</evidence>